<protein>
    <submittedName>
        <fullName evidence="4">Spore germination protein D</fullName>
    </submittedName>
</protein>
<feature type="region of interest" description="Disordered" evidence="1">
    <location>
        <begin position="182"/>
        <end position="205"/>
    </location>
</feature>
<sequence>MVHKYRLSILCLGLIISFFISGCAAMEEQSSQQPDYESTKKMMVDMLKTDEGKQAIKDVLEDDEVKSAIVMEQDYVTETIRTTLTSEAGKEYWQSVMQDPEFAQSFAQSMQQENERILKSLMKDPEYQGMMISILKDPEMEEEYLELMQSKEYRQQVMNVMTEAFESPYFIAKLNEIMSNVAEEQMQKKEEEKEKQEQEGDSGEE</sequence>
<accession>A0ABU0A021</accession>
<dbReference type="NCBIfam" id="NF040801">
    <property type="entry name" value="spore_GerD"/>
    <property type="match status" value="1"/>
</dbReference>
<name>A0ABU0A021_9BACI</name>
<keyword evidence="2" id="KW-0732">Signal</keyword>
<dbReference type="InterPro" id="IPR041262">
    <property type="entry name" value="GerD_central"/>
</dbReference>
<feature type="domain" description="Spore germination GerD central core" evidence="3">
    <location>
        <begin position="69"/>
        <end position="181"/>
    </location>
</feature>
<evidence type="ECO:0000256" key="1">
    <source>
        <dbReference type="SAM" id="MobiDB-lite"/>
    </source>
</evidence>
<proteinExistence type="predicted"/>
<dbReference type="RefSeq" id="WP_307327555.1">
    <property type="nucleotide sequence ID" value="NZ_JAUSUG010000014.1"/>
</dbReference>
<organism evidence="4 5">
    <name type="scientific">Evansella vedderi</name>
    <dbReference type="NCBI Taxonomy" id="38282"/>
    <lineage>
        <taxon>Bacteria</taxon>
        <taxon>Bacillati</taxon>
        <taxon>Bacillota</taxon>
        <taxon>Bacilli</taxon>
        <taxon>Bacillales</taxon>
        <taxon>Bacillaceae</taxon>
        <taxon>Evansella</taxon>
    </lineage>
</organism>
<evidence type="ECO:0000256" key="2">
    <source>
        <dbReference type="SAM" id="SignalP"/>
    </source>
</evidence>
<feature type="chain" id="PRO_5045488098" evidence="2">
    <location>
        <begin position="25"/>
        <end position="205"/>
    </location>
</feature>
<feature type="signal peptide" evidence="2">
    <location>
        <begin position="1"/>
        <end position="24"/>
    </location>
</feature>
<keyword evidence="5" id="KW-1185">Reference proteome</keyword>
<dbReference type="EMBL" id="JAUSUG010000014">
    <property type="protein sequence ID" value="MDQ0256043.1"/>
    <property type="molecule type" value="Genomic_DNA"/>
</dbReference>
<evidence type="ECO:0000313" key="4">
    <source>
        <dbReference type="EMBL" id="MDQ0256043.1"/>
    </source>
</evidence>
<reference evidence="4 5" key="1">
    <citation type="submission" date="2023-07" db="EMBL/GenBank/DDBJ databases">
        <title>Genomic Encyclopedia of Type Strains, Phase IV (KMG-IV): sequencing the most valuable type-strain genomes for metagenomic binning, comparative biology and taxonomic classification.</title>
        <authorList>
            <person name="Goeker M."/>
        </authorList>
    </citation>
    <scope>NUCLEOTIDE SEQUENCE [LARGE SCALE GENOMIC DNA]</scope>
    <source>
        <strain evidence="4 5">DSM 9768</strain>
    </source>
</reference>
<gene>
    <name evidence="4" type="ORF">J2S74_003442</name>
</gene>
<comment type="caution">
    <text evidence="4">The sequence shown here is derived from an EMBL/GenBank/DDBJ whole genome shotgun (WGS) entry which is preliminary data.</text>
</comment>
<feature type="compositionally biased region" description="Basic and acidic residues" evidence="1">
    <location>
        <begin position="185"/>
        <end position="198"/>
    </location>
</feature>
<evidence type="ECO:0000313" key="5">
    <source>
        <dbReference type="Proteomes" id="UP001230005"/>
    </source>
</evidence>
<evidence type="ECO:0000259" key="3">
    <source>
        <dbReference type="Pfam" id="PF17898"/>
    </source>
</evidence>
<dbReference type="Pfam" id="PF17898">
    <property type="entry name" value="GerD"/>
    <property type="match status" value="1"/>
</dbReference>
<dbReference type="Proteomes" id="UP001230005">
    <property type="component" value="Unassembled WGS sequence"/>
</dbReference>
<dbReference type="PROSITE" id="PS51257">
    <property type="entry name" value="PROKAR_LIPOPROTEIN"/>
    <property type="match status" value="1"/>
</dbReference>